<evidence type="ECO:0000313" key="2">
    <source>
        <dbReference type="EMBL" id="KAJ7027503.1"/>
    </source>
</evidence>
<dbReference type="EMBL" id="JARJCM010000123">
    <property type="protein sequence ID" value="KAJ7027503.1"/>
    <property type="molecule type" value="Genomic_DNA"/>
</dbReference>
<feature type="region of interest" description="Disordered" evidence="1">
    <location>
        <begin position="222"/>
        <end position="262"/>
    </location>
</feature>
<accession>A0AAD6WU87</accession>
<dbReference type="AlphaFoldDB" id="A0AAD6WU87"/>
<keyword evidence="3" id="KW-1185">Reference proteome</keyword>
<dbReference type="Proteomes" id="UP001218188">
    <property type="component" value="Unassembled WGS sequence"/>
</dbReference>
<name>A0AAD6WU87_9AGAR</name>
<protein>
    <submittedName>
        <fullName evidence="2">Uncharacterized protein</fullName>
    </submittedName>
</protein>
<sequence length="285" mass="31014">MAVYTPDISGLQPYTGGGASQPNSVTLTLIQHESLSTRLFINTLIQRCLQLFLKSLTLGVFFLIRPNSDESRYSITIVHVPYCAVRALKTFQRRLRPPLSSGSFKLGGGPKSPALFSVISDSVLPPNSDESVLGTAEKKIPLSVKLFRNSCNGISTLGGFWTFLNGRRSLSALGLVHIFQRRKLEHRWHKDFPALHTKGGQPGSESAGIITSIRERLVDVGEDPDESDNLEAQRNSDTEQSNNGDPAESVLIPNSPTRGSGSEDILLLDVDLGLPVGEMFRSGNA</sequence>
<proteinExistence type="predicted"/>
<organism evidence="2 3">
    <name type="scientific">Mycena alexandri</name>
    <dbReference type="NCBI Taxonomy" id="1745969"/>
    <lineage>
        <taxon>Eukaryota</taxon>
        <taxon>Fungi</taxon>
        <taxon>Dikarya</taxon>
        <taxon>Basidiomycota</taxon>
        <taxon>Agaricomycotina</taxon>
        <taxon>Agaricomycetes</taxon>
        <taxon>Agaricomycetidae</taxon>
        <taxon>Agaricales</taxon>
        <taxon>Marasmiineae</taxon>
        <taxon>Mycenaceae</taxon>
        <taxon>Mycena</taxon>
    </lineage>
</organism>
<reference evidence="2" key="1">
    <citation type="submission" date="2023-03" db="EMBL/GenBank/DDBJ databases">
        <title>Massive genome expansion in bonnet fungi (Mycena s.s.) driven by repeated elements and novel gene families across ecological guilds.</title>
        <authorList>
            <consortium name="Lawrence Berkeley National Laboratory"/>
            <person name="Harder C.B."/>
            <person name="Miyauchi S."/>
            <person name="Viragh M."/>
            <person name="Kuo A."/>
            <person name="Thoen E."/>
            <person name="Andreopoulos B."/>
            <person name="Lu D."/>
            <person name="Skrede I."/>
            <person name="Drula E."/>
            <person name="Henrissat B."/>
            <person name="Morin E."/>
            <person name="Kohler A."/>
            <person name="Barry K."/>
            <person name="LaButti K."/>
            <person name="Morin E."/>
            <person name="Salamov A."/>
            <person name="Lipzen A."/>
            <person name="Mereny Z."/>
            <person name="Hegedus B."/>
            <person name="Baldrian P."/>
            <person name="Stursova M."/>
            <person name="Weitz H."/>
            <person name="Taylor A."/>
            <person name="Grigoriev I.V."/>
            <person name="Nagy L.G."/>
            <person name="Martin F."/>
            <person name="Kauserud H."/>
        </authorList>
    </citation>
    <scope>NUCLEOTIDE SEQUENCE</scope>
    <source>
        <strain evidence="2">CBHHK200</strain>
    </source>
</reference>
<gene>
    <name evidence="2" type="ORF">C8F04DRAFT_1294111</name>
</gene>
<evidence type="ECO:0000256" key="1">
    <source>
        <dbReference type="SAM" id="MobiDB-lite"/>
    </source>
</evidence>
<feature type="compositionally biased region" description="Polar residues" evidence="1">
    <location>
        <begin position="230"/>
        <end position="244"/>
    </location>
</feature>
<evidence type="ECO:0000313" key="3">
    <source>
        <dbReference type="Proteomes" id="UP001218188"/>
    </source>
</evidence>
<comment type="caution">
    <text evidence="2">The sequence shown here is derived from an EMBL/GenBank/DDBJ whole genome shotgun (WGS) entry which is preliminary data.</text>
</comment>